<name>A0A4S8I080_9BACT</name>
<protein>
    <recommendedName>
        <fullName evidence="4">Macroglobulin domain-containing protein</fullName>
    </recommendedName>
</protein>
<keyword evidence="1" id="KW-0732">Signal</keyword>
<feature type="signal peptide" evidence="1">
    <location>
        <begin position="1"/>
        <end position="27"/>
    </location>
</feature>
<comment type="caution">
    <text evidence="2">The sequence shown here is derived from an EMBL/GenBank/DDBJ whole genome shotgun (WGS) entry which is preliminary data.</text>
</comment>
<organism evidence="2 3">
    <name type="scientific">Niastella caeni</name>
    <dbReference type="NCBI Taxonomy" id="2569763"/>
    <lineage>
        <taxon>Bacteria</taxon>
        <taxon>Pseudomonadati</taxon>
        <taxon>Bacteroidota</taxon>
        <taxon>Chitinophagia</taxon>
        <taxon>Chitinophagales</taxon>
        <taxon>Chitinophagaceae</taxon>
        <taxon>Niastella</taxon>
    </lineage>
</organism>
<accession>A0A4S8I080</accession>
<evidence type="ECO:0008006" key="4">
    <source>
        <dbReference type="Google" id="ProtNLM"/>
    </source>
</evidence>
<sequence length="799" mass="90489">MKLFNHIKISTVLILAFLALHAVQSNAQDAFSGIPERFKQYCNRNQQEKLYVHTDKNFYLAGELLWFKVYNVDGALYQPVDLSKIAYIEILNKENKPVMQAKIALKKGKGNGSFFLPVSINSGNYKLRAYTNWMKNFNAAYYFEKPVTIVNTLKTLTPQAADTSSRYQVAFFPEGGNLVKETNSKVAFQVTGPAGKGVDCKGIVLTENNDTVVSFQSLKFGMGHFMFTPAGTQRYKALITLPDGRIITDYLPAAYEQGYVMQLNEEGANNIKVTVTGKTMPSQPVFLFVHSHQVMQVAETQSLANGVATFLIDKNKLADGISNITIFNAQQQPVCERLYFKYPTQELLITATSNAPTYGSRKRVAISVSTQQSKAQAGTPANLSLAVYRLDSLQTVNPNSIFSYLWLTSELSGNVESPAYYFSSPGNALKEATDNLILVHGWRKFNWDYVLNETRPAFEYAPEFDGHIITCQVKNNMSNTAIPRMDAWLSIPGVQLQFYNAKTNKEGKLYFDVRDYYGQNEIIVQTDAPDSNYRVDVLNPFSEKYTNQPLPTFVLPPAAQATLNEQSISMQVLNTYDAGKLSRFHVPLIDTVPFYGKPFKKYKLDDYTRFTTMEEVLREYVPEVAVRRYDGQLHLKVFDFESRDFHTSDPLILLDGVKVDNTILLKYDPLKVNNLEVVTNKYIKGEFIYLGIVNFTTYHGDMQDLKLDSKAVILDYEGLQLKREFYSPVYKTEQQAASRLPDFRNLLYWSSDVQTDASGQATVEFYTSDRKGKYVAVLQGMNDVGYAGSHYFTFEVMDK</sequence>
<keyword evidence="3" id="KW-1185">Reference proteome</keyword>
<evidence type="ECO:0000256" key="1">
    <source>
        <dbReference type="SAM" id="SignalP"/>
    </source>
</evidence>
<feature type="chain" id="PRO_5020868980" description="Macroglobulin domain-containing protein" evidence="1">
    <location>
        <begin position="28"/>
        <end position="799"/>
    </location>
</feature>
<dbReference type="OrthoDB" id="679547at2"/>
<dbReference type="Gene3D" id="2.60.40.1930">
    <property type="match status" value="1"/>
</dbReference>
<gene>
    <name evidence="2" type="ORF">FAM09_05130</name>
</gene>
<proteinExistence type="predicted"/>
<evidence type="ECO:0000313" key="3">
    <source>
        <dbReference type="Proteomes" id="UP000306918"/>
    </source>
</evidence>
<dbReference type="RefSeq" id="WP_136575983.1">
    <property type="nucleotide sequence ID" value="NZ_STFF01000001.1"/>
</dbReference>
<reference evidence="2 3" key="1">
    <citation type="submission" date="2019-04" db="EMBL/GenBank/DDBJ databases">
        <title>Niastella caeni sp. nov., isolated from activated sludge.</title>
        <authorList>
            <person name="Sheng M."/>
        </authorList>
    </citation>
    <scope>NUCLEOTIDE SEQUENCE [LARGE SCALE GENOMIC DNA]</scope>
    <source>
        <strain evidence="2 3">HX-2-15</strain>
    </source>
</reference>
<dbReference type="Proteomes" id="UP000306918">
    <property type="component" value="Unassembled WGS sequence"/>
</dbReference>
<dbReference type="EMBL" id="STFF01000001">
    <property type="protein sequence ID" value="THU41493.1"/>
    <property type="molecule type" value="Genomic_DNA"/>
</dbReference>
<dbReference type="AlphaFoldDB" id="A0A4S8I080"/>
<evidence type="ECO:0000313" key="2">
    <source>
        <dbReference type="EMBL" id="THU41493.1"/>
    </source>
</evidence>